<organism evidence="2 3">
    <name type="scientific">Paenirhodobacter populi</name>
    <dbReference type="NCBI Taxonomy" id="2306993"/>
    <lineage>
        <taxon>Bacteria</taxon>
        <taxon>Pseudomonadati</taxon>
        <taxon>Pseudomonadota</taxon>
        <taxon>Alphaproteobacteria</taxon>
        <taxon>Rhodobacterales</taxon>
        <taxon>Rhodobacter group</taxon>
        <taxon>Paenirhodobacter</taxon>
    </lineage>
</organism>
<dbReference type="Pfam" id="PF05368">
    <property type="entry name" value="NmrA"/>
    <property type="match status" value="1"/>
</dbReference>
<accession>A0A443J2A8</accession>
<name>A0A443J2A8_9RHOB</name>
<dbReference type="Proteomes" id="UP000285710">
    <property type="component" value="Unassembled WGS sequence"/>
</dbReference>
<dbReference type="InterPro" id="IPR008030">
    <property type="entry name" value="NmrA-like"/>
</dbReference>
<proteinExistence type="predicted"/>
<dbReference type="EMBL" id="SAUW01000002">
    <property type="protein sequence ID" value="RWR14761.1"/>
    <property type="molecule type" value="Genomic_DNA"/>
</dbReference>
<evidence type="ECO:0000259" key="1">
    <source>
        <dbReference type="Pfam" id="PF05368"/>
    </source>
</evidence>
<dbReference type="CDD" id="cd05269">
    <property type="entry name" value="TMR_SDR_a"/>
    <property type="match status" value="1"/>
</dbReference>
<dbReference type="RefSeq" id="WP_128268669.1">
    <property type="nucleotide sequence ID" value="NZ_SAUW01000002.1"/>
</dbReference>
<dbReference type="InterPro" id="IPR052718">
    <property type="entry name" value="NmrA-type_oxidoreductase"/>
</dbReference>
<dbReference type="AlphaFoldDB" id="A0A443J2A8"/>
<dbReference type="PANTHER" id="PTHR47129:SF1">
    <property type="entry name" value="NMRA-LIKE DOMAIN-CONTAINING PROTEIN"/>
    <property type="match status" value="1"/>
</dbReference>
<sequence>MADTLYMVTGASGQLGRLVLAHLRTLVPEDRILGLVRREADAEELRAEGLGARIGDYEDAESLEAAFERVGRLLLISGSAVGQRARQHRNVVDAAKASGVGFIAYTSILDAAHSGMALAAEHRLTEEMIRDAGIPHAFLRNGWYSENLLASLENDLKLGKHLGAAGEGKFSTAPRRDYAEAAAIVLSAEGHEGATYELAGDTAFTLTDLAKNIFAISGKNVIYVDMSEADYKEALVEVGVPEAFAGILADSDAWAAKGALYSESKDLSTLIGHPTEPIEETIRRALP</sequence>
<protein>
    <submittedName>
        <fullName evidence="2">SDR family oxidoreductase</fullName>
    </submittedName>
</protein>
<evidence type="ECO:0000313" key="2">
    <source>
        <dbReference type="EMBL" id="RWR14761.1"/>
    </source>
</evidence>
<dbReference type="PANTHER" id="PTHR47129">
    <property type="entry name" value="QUINONE OXIDOREDUCTASE 2"/>
    <property type="match status" value="1"/>
</dbReference>
<dbReference type="Gene3D" id="3.90.25.10">
    <property type="entry name" value="UDP-galactose 4-epimerase, domain 1"/>
    <property type="match status" value="1"/>
</dbReference>
<dbReference type="SUPFAM" id="SSF51735">
    <property type="entry name" value="NAD(P)-binding Rossmann-fold domains"/>
    <property type="match status" value="1"/>
</dbReference>
<keyword evidence="3" id="KW-1185">Reference proteome</keyword>
<evidence type="ECO:0000313" key="3">
    <source>
        <dbReference type="Proteomes" id="UP000285710"/>
    </source>
</evidence>
<gene>
    <name evidence="2" type="ORF">D2T33_02050</name>
</gene>
<dbReference type="InterPro" id="IPR036291">
    <property type="entry name" value="NAD(P)-bd_dom_sf"/>
</dbReference>
<reference evidence="2 3" key="2">
    <citation type="submission" date="2019-01" db="EMBL/GenBank/DDBJ databases">
        <authorList>
            <person name="Li Y."/>
        </authorList>
    </citation>
    <scope>NUCLEOTIDE SEQUENCE [LARGE SCALE GENOMIC DNA]</scope>
    <source>
        <strain evidence="2 3">2D-5</strain>
    </source>
</reference>
<reference evidence="2 3" key="1">
    <citation type="submission" date="2019-01" db="EMBL/GenBank/DDBJ databases">
        <title>Sinorhodobacter populi sp. nov. isolated from the symptomatic bark tissue of Populus euramericana canker.</title>
        <authorList>
            <person name="Xu G."/>
        </authorList>
    </citation>
    <scope>NUCLEOTIDE SEQUENCE [LARGE SCALE GENOMIC DNA]</scope>
    <source>
        <strain evidence="2 3">2D-5</strain>
    </source>
</reference>
<comment type="caution">
    <text evidence="2">The sequence shown here is derived from an EMBL/GenBank/DDBJ whole genome shotgun (WGS) entry which is preliminary data.</text>
</comment>
<dbReference type="Gene3D" id="3.40.50.720">
    <property type="entry name" value="NAD(P)-binding Rossmann-like Domain"/>
    <property type="match status" value="1"/>
</dbReference>
<feature type="domain" description="NmrA-like" evidence="1">
    <location>
        <begin position="7"/>
        <end position="257"/>
    </location>
</feature>